<accession>A0A5J9UT82</accession>
<proteinExistence type="predicted"/>
<dbReference type="Proteomes" id="UP000324897">
    <property type="component" value="Chromosome 2"/>
</dbReference>
<evidence type="ECO:0000313" key="1">
    <source>
        <dbReference type="EMBL" id="TVU26604.1"/>
    </source>
</evidence>
<name>A0A5J9UT82_9POAL</name>
<keyword evidence="2" id="KW-1185">Reference proteome</keyword>
<protein>
    <submittedName>
        <fullName evidence="1">Uncharacterized protein</fullName>
    </submittedName>
</protein>
<feature type="non-terminal residue" evidence="1">
    <location>
        <position position="1"/>
    </location>
</feature>
<dbReference type="OrthoDB" id="1672367at2759"/>
<evidence type="ECO:0000313" key="2">
    <source>
        <dbReference type="Proteomes" id="UP000324897"/>
    </source>
</evidence>
<organism evidence="1 2">
    <name type="scientific">Eragrostis curvula</name>
    <name type="common">weeping love grass</name>
    <dbReference type="NCBI Taxonomy" id="38414"/>
    <lineage>
        <taxon>Eukaryota</taxon>
        <taxon>Viridiplantae</taxon>
        <taxon>Streptophyta</taxon>
        <taxon>Embryophyta</taxon>
        <taxon>Tracheophyta</taxon>
        <taxon>Spermatophyta</taxon>
        <taxon>Magnoliopsida</taxon>
        <taxon>Liliopsida</taxon>
        <taxon>Poales</taxon>
        <taxon>Poaceae</taxon>
        <taxon>PACMAD clade</taxon>
        <taxon>Chloridoideae</taxon>
        <taxon>Eragrostideae</taxon>
        <taxon>Eragrostidinae</taxon>
        <taxon>Eragrostis</taxon>
    </lineage>
</organism>
<reference evidence="1 2" key="1">
    <citation type="journal article" date="2019" name="Sci. Rep.">
        <title>A high-quality genome of Eragrostis curvula grass provides insights into Poaceae evolution and supports new strategies to enhance forage quality.</title>
        <authorList>
            <person name="Carballo J."/>
            <person name="Santos B.A.C.M."/>
            <person name="Zappacosta D."/>
            <person name="Garbus I."/>
            <person name="Selva J.P."/>
            <person name="Gallo C.A."/>
            <person name="Diaz A."/>
            <person name="Albertini E."/>
            <person name="Caccamo M."/>
            <person name="Echenique V."/>
        </authorList>
    </citation>
    <scope>NUCLEOTIDE SEQUENCE [LARGE SCALE GENOMIC DNA]</scope>
    <source>
        <strain evidence="2">cv. Victoria</strain>
        <tissue evidence="1">Leaf</tissue>
    </source>
</reference>
<dbReference type="EMBL" id="RWGY01000013">
    <property type="protein sequence ID" value="TVU26604.1"/>
    <property type="molecule type" value="Genomic_DNA"/>
</dbReference>
<gene>
    <name evidence="1" type="ORF">EJB05_29158</name>
</gene>
<comment type="caution">
    <text evidence="1">The sequence shown here is derived from an EMBL/GenBank/DDBJ whole genome shotgun (WGS) entry which is preliminary data.</text>
</comment>
<dbReference type="Gramene" id="TVU26604">
    <property type="protein sequence ID" value="TVU26604"/>
    <property type="gene ID" value="EJB05_29158"/>
</dbReference>
<sequence length="53" mass="6572">MQGLIFIRLLWRHYFQNMQGLIFVYFQNTQGLIFVVYSNELYRMLSEVNFFLE</sequence>
<dbReference type="AlphaFoldDB" id="A0A5J9UT82"/>